<dbReference type="EMBL" id="CU928145">
    <property type="protein sequence ID" value="CAU98462.1"/>
    <property type="molecule type" value="Genomic_DNA"/>
</dbReference>
<dbReference type="Pfam" id="PF01757">
    <property type="entry name" value="Acyl_transf_3"/>
    <property type="match status" value="1"/>
</dbReference>
<proteinExistence type="predicted"/>
<feature type="transmembrane region" description="Helical" evidence="1">
    <location>
        <begin position="141"/>
        <end position="164"/>
    </location>
</feature>
<dbReference type="InterPro" id="IPR050879">
    <property type="entry name" value="Acyltransferase_3"/>
</dbReference>
<feature type="transmembrane region" description="Helical" evidence="1">
    <location>
        <begin position="197"/>
        <end position="218"/>
    </location>
</feature>
<organism evidence="4 5">
    <name type="scientific">Escherichia coli (strain 55989 / EAEC)</name>
    <dbReference type="NCBI Taxonomy" id="585055"/>
    <lineage>
        <taxon>Bacteria</taxon>
        <taxon>Pseudomonadati</taxon>
        <taxon>Pseudomonadota</taxon>
        <taxon>Gammaproteobacteria</taxon>
        <taxon>Enterobacterales</taxon>
        <taxon>Enterobacteriaceae</taxon>
        <taxon>Escherichia</taxon>
    </lineage>
</organism>
<dbReference type="HOGENOM" id="CLU_005679_10_2_6"/>
<dbReference type="PANTHER" id="PTHR23028:SF53">
    <property type="entry name" value="ACYL_TRANSF_3 DOMAIN-CONTAINING PROTEIN"/>
    <property type="match status" value="1"/>
</dbReference>
<dbReference type="GO" id="GO:0016020">
    <property type="term" value="C:membrane"/>
    <property type="evidence" value="ECO:0007669"/>
    <property type="project" value="TreeGrafter"/>
</dbReference>
<feature type="transmembrane region" description="Helical" evidence="1">
    <location>
        <begin position="322"/>
        <end position="341"/>
    </location>
</feature>
<keyword evidence="1" id="KW-1133">Transmembrane helix</keyword>
<reference evidence="5" key="1">
    <citation type="journal article" date="2009" name="PLoS Genet.">
        <title>Organised genome dynamics in the Escherichia coli species results in highly diverse adaptive paths.</title>
        <authorList>
            <person name="Touchon M."/>
            <person name="Hoede C."/>
            <person name="Tenaillon O."/>
            <person name="Barbe V."/>
            <person name="Baeriswyl S."/>
            <person name="Bidet P."/>
            <person name="Bingen E."/>
            <person name="Bonacorsi S."/>
            <person name="Bouchier C."/>
            <person name="Bouvet O."/>
            <person name="Calteau A."/>
            <person name="Chiapello H."/>
            <person name="Clermont O."/>
            <person name="Cruveiller S."/>
            <person name="Danchin A."/>
            <person name="Diard M."/>
            <person name="Dossat C."/>
            <person name="Karoui M.E."/>
            <person name="Frapy E."/>
            <person name="Garry L."/>
            <person name="Ghigo J.M."/>
            <person name="Gilles A.M."/>
            <person name="Johnson J."/>
            <person name="Le Bouguenec C."/>
            <person name="Lescat M."/>
            <person name="Mangenot S."/>
            <person name="Martinez-Jehanne V."/>
            <person name="Matic I."/>
            <person name="Nassif X."/>
            <person name="Oztas S."/>
            <person name="Petit M.A."/>
            <person name="Pichon C."/>
            <person name="Rouy Z."/>
            <person name="Ruf C.S."/>
            <person name="Schneider D."/>
            <person name="Tourret J."/>
            <person name="Vacherie B."/>
            <person name="Vallenet D."/>
            <person name="Medigue C."/>
            <person name="Rocha E.P.C."/>
            <person name="Denamur E."/>
        </authorList>
    </citation>
    <scope>NUCLEOTIDE SEQUENCE [LARGE SCALE GENOMIC DNA]</scope>
    <source>
        <strain evidence="5">55989 / EAEC</strain>
    </source>
</reference>
<evidence type="ECO:0000313" key="5">
    <source>
        <dbReference type="Proteomes" id="UP000000746"/>
    </source>
</evidence>
<name>B7LBK4_ECO55</name>
<feature type="transmembrane region" description="Helical" evidence="1">
    <location>
        <begin position="171"/>
        <end position="191"/>
    </location>
</feature>
<feature type="transmembrane region" description="Helical" evidence="1">
    <location>
        <begin position="80"/>
        <end position="99"/>
    </location>
</feature>
<evidence type="ECO:0000259" key="3">
    <source>
        <dbReference type="Pfam" id="PF19040"/>
    </source>
</evidence>
<dbReference type="KEGG" id="eck:EC55989_2594"/>
<accession>B7LBK4</accession>
<feature type="transmembrane region" description="Helical" evidence="1">
    <location>
        <begin position="289"/>
        <end position="310"/>
    </location>
</feature>
<feature type="transmembrane region" description="Helical" evidence="1">
    <location>
        <begin position="353"/>
        <end position="373"/>
    </location>
</feature>
<feature type="transmembrane region" description="Helical" evidence="1">
    <location>
        <begin position="260"/>
        <end position="277"/>
    </location>
</feature>
<evidence type="ECO:0000256" key="1">
    <source>
        <dbReference type="SAM" id="Phobius"/>
    </source>
</evidence>
<evidence type="ECO:0000259" key="2">
    <source>
        <dbReference type="Pfam" id="PF01757"/>
    </source>
</evidence>
<dbReference type="GO" id="GO:0009103">
    <property type="term" value="P:lipopolysaccharide biosynthetic process"/>
    <property type="evidence" value="ECO:0007669"/>
    <property type="project" value="TreeGrafter"/>
</dbReference>
<dbReference type="PANTHER" id="PTHR23028">
    <property type="entry name" value="ACETYLTRANSFERASE"/>
    <property type="match status" value="1"/>
</dbReference>
<keyword evidence="1" id="KW-0812">Transmembrane</keyword>
<feature type="domain" description="Acyltransferase 3" evidence="2">
    <location>
        <begin position="14"/>
        <end position="335"/>
    </location>
</feature>
<evidence type="ECO:0000313" key="4">
    <source>
        <dbReference type="EMBL" id="CAU98462.1"/>
    </source>
</evidence>
<dbReference type="Pfam" id="PF19040">
    <property type="entry name" value="SGNH"/>
    <property type="match status" value="1"/>
</dbReference>
<dbReference type="InterPro" id="IPR043968">
    <property type="entry name" value="SGNH"/>
</dbReference>
<dbReference type="Proteomes" id="UP000000746">
    <property type="component" value="Chromosome"/>
</dbReference>
<sequence>MNCLMTMTTRYRSDIDGLRALAVLLVFAYHLKLSPFSGGFIGVDVFFVISGFLITGIVIKAIDRNSFSLSDFFNRRIKRIVPNVFLVASCTIIAGWFILLPKDYSSLISSYLYTSIYAANFYFWKATGAYFSSSADEMPLLHMWSLAVEEQYYFIWPIIILLALKHIKTKHIGVITLIISVFAFIFSEIMARRYAGFSYYMPITRSGGLLLGSALALMNRDYKKIREFNSYIVVILGTILIAASSVTVNKLSVFPGLNSAIPSFGAMLVILGGNGFNGNVISKIYGSKIISTIGLLSFSIYLWHWPLIAYSTYMGVIDSLEVKLTIVLLTFILSYLSLKFIENPIRKSKISFVRSFIFINTFFIATAFIVLFMSTITNGFKFRSVGENHNLDVKYAGMDEGWCHVSAEGKNGITFNESMAKCYIGDKTSNKEALYIGDSNAGHYGPFVDEMGRRAGIKINQLSTSSCYPTREVKKDGENPDVCINFRRIINEKIKSGKYDTIIIANRWARDDKNMSYKNANFTEFLSFYSSHAKKVIIMDQMPEWVINPAACYERGTCDAETNFDLAPGLDESRKKIESAASHFNNVYLVDPYYLMLKNKKYTPFAMGYPMYHDNGHLSINGMMWIAEKYLQDNKNPLED</sequence>
<keyword evidence="5" id="KW-1185">Reference proteome</keyword>
<evidence type="ECO:0008006" key="6">
    <source>
        <dbReference type="Google" id="ProtNLM"/>
    </source>
</evidence>
<feature type="transmembrane region" description="Helical" evidence="1">
    <location>
        <begin position="230"/>
        <end position="248"/>
    </location>
</feature>
<keyword evidence="1" id="KW-0472">Membrane</keyword>
<feature type="transmembrane region" description="Helical" evidence="1">
    <location>
        <begin position="38"/>
        <end position="59"/>
    </location>
</feature>
<feature type="domain" description="SGNH" evidence="3">
    <location>
        <begin position="403"/>
        <end position="631"/>
    </location>
</feature>
<gene>
    <name evidence="4" type="ordered locus">EC55989_2594</name>
</gene>
<dbReference type="GO" id="GO:0016747">
    <property type="term" value="F:acyltransferase activity, transferring groups other than amino-acyl groups"/>
    <property type="evidence" value="ECO:0007669"/>
    <property type="project" value="InterPro"/>
</dbReference>
<dbReference type="InterPro" id="IPR002656">
    <property type="entry name" value="Acyl_transf_3_dom"/>
</dbReference>
<protein>
    <recommendedName>
        <fullName evidence="6">Acyltransferase</fullName>
    </recommendedName>
</protein>
<dbReference type="AlphaFoldDB" id="B7LBK4"/>